<feature type="transmembrane region" description="Helical" evidence="7">
    <location>
        <begin position="201"/>
        <end position="220"/>
    </location>
</feature>
<dbReference type="Proteomes" id="UP000005753">
    <property type="component" value="Chromosome"/>
</dbReference>
<evidence type="ECO:0000256" key="2">
    <source>
        <dbReference type="ARBA" id="ARBA00007362"/>
    </source>
</evidence>
<dbReference type="Pfam" id="PF00892">
    <property type="entry name" value="EamA"/>
    <property type="match status" value="2"/>
</dbReference>
<feature type="domain" description="EamA" evidence="8">
    <location>
        <begin position="170"/>
        <end position="302"/>
    </location>
</feature>
<evidence type="ECO:0000256" key="1">
    <source>
        <dbReference type="ARBA" id="ARBA00004651"/>
    </source>
</evidence>
<dbReference type="STRING" id="633697.EubceDRAFT1_2009"/>
<dbReference type="eggNOG" id="COG0697">
    <property type="taxonomic scope" value="Bacteria"/>
</dbReference>
<feature type="transmembrane region" description="Helical" evidence="7">
    <location>
        <begin position="90"/>
        <end position="114"/>
    </location>
</feature>
<dbReference type="PANTHER" id="PTHR42920:SF5">
    <property type="entry name" value="EAMA DOMAIN-CONTAINING PROTEIN"/>
    <property type="match status" value="1"/>
</dbReference>
<comment type="subcellular location">
    <subcellularLocation>
        <location evidence="1">Cell membrane</location>
        <topology evidence="1">Multi-pass membrane protein</topology>
    </subcellularLocation>
</comment>
<feature type="domain" description="EamA" evidence="8">
    <location>
        <begin position="14"/>
        <end position="160"/>
    </location>
</feature>
<feature type="transmembrane region" description="Helical" evidence="7">
    <location>
        <begin position="226"/>
        <end position="249"/>
    </location>
</feature>
<keyword evidence="6 7" id="KW-0472">Membrane</keyword>
<gene>
    <name evidence="9" type="ORF">EubceDRAFT1_2009</name>
</gene>
<dbReference type="PANTHER" id="PTHR42920">
    <property type="entry name" value="OS03G0707200 PROTEIN-RELATED"/>
    <property type="match status" value="1"/>
</dbReference>
<evidence type="ECO:0000256" key="3">
    <source>
        <dbReference type="ARBA" id="ARBA00022475"/>
    </source>
</evidence>
<dbReference type="GO" id="GO:0005886">
    <property type="term" value="C:plasma membrane"/>
    <property type="evidence" value="ECO:0007669"/>
    <property type="project" value="UniProtKB-SubCell"/>
</dbReference>
<feature type="transmembrane region" description="Helical" evidence="7">
    <location>
        <begin position="41"/>
        <end position="62"/>
    </location>
</feature>
<dbReference type="AlphaFoldDB" id="I5AVF9"/>
<name>I5AVF9_EUBC6</name>
<comment type="similarity">
    <text evidence="2">Belongs to the EamA transporter family.</text>
</comment>
<evidence type="ECO:0000256" key="4">
    <source>
        <dbReference type="ARBA" id="ARBA00022692"/>
    </source>
</evidence>
<feature type="transmembrane region" description="Helical" evidence="7">
    <location>
        <begin position="261"/>
        <end position="281"/>
    </location>
</feature>
<protein>
    <submittedName>
        <fullName evidence="9">Putative permease, DMT superfamily</fullName>
    </submittedName>
</protein>
<evidence type="ECO:0000256" key="5">
    <source>
        <dbReference type="ARBA" id="ARBA00022989"/>
    </source>
</evidence>
<feature type="transmembrane region" description="Helical" evidence="7">
    <location>
        <begin position="120"/>
        <end position="138"/>
    </location>
</feature>
<evidence type="ECO:0000313" key="10">
    <source>
        <dbReference type="Proteomes" id="UP000005753"/>
    </source>
</evidence>
<organism evidence="9 10">
    <name type="scientific">Eubacterium cellulosolvens (strain ATCC 43171 / JCM 9499 / 6)</name>
    <name type="common">Cillobacterium cellulosolvens</name>
    <dbReference type="NCBI Taxonomy" id="633697"/>
    <lineage>
        <taxon>Bacteria</taxon>
        <taxon>Bacillati</taxon>
        <taxon>Bacillota</taxon>
        <taxon>Clostridia</taxon>
        <taxon>Eubacteriales</taxon>
        <taxon>Eubacteriaceae</taxon>
        <taxon>Eubacterium</taxon>
    </lineage>
</organism>
<dbReference type="InterPro" id="IPR051258">
    <property type="entry name" value="Diverse_Substrate_Transporter"/>
</dbReference>
<feature type="transmembrane region" description="Helical" evidence="7">
    <location>
        <begin position="145"/>
        <end position="161"/>
    </location>
</feature>
<feature type="transmembrane region" description="Helical" evidence="7">
    <location>
        <begin position="12"/>
        <end position="29"/>
    </location>
</feature>
<keyword evidence="4 7" id="KW-0812">Transmembrane</keyword>
<keyword evidence="5 7" id="KW-1133">Transmembrane helix</keyword>
<dbReference type="SUPFAM" id="SSF103481">
    <property type="entry name" value="Multidrug resistance efflux transporter EmrE"/>
    <property type="match status" value="2"/>
</dbReference>
<feature type="transmembrane region" description="Helical" evidence="7">
    <location>
        <begin position="287"/>
        <end position="307"/>
    </location>
</feature>
<dbReference type="HOGENOM" id="CLU_033863_21_2_9"/>
<evidence type="ECO:0000256" key="7">
    <source>
        <dbReference type="SAM" id="Phobius"/>
    </source>
</evidence>
<dbReference type="Gene3D" id="1.10.3730.20">
    <property type="match status" value="1"/>
</dbReference>
<sequence>MKNNTGSVQTRHSIYLLLAAFFWGTTFVAQDMAMEVMQPFTFNVCRFLLGSMVLIPVALLTGRIDPLSVNYRGAEIPGVSTPPEERRKHLLLGGFCCGLCVFLAGGFQQVGIVYTTAGKSGFVTALYIILVPILGLFIGRKCTPMIWLSIAIAIVGFYFLCIKEDFSVNRGDLITLGSSFMFATQILTVDHFSPKCNGVQLSCLQFLVAGLLSLIPAFVFENPEFAAIQSAILPILYSAILSSGVAYTLQIIGQRGLNPTLASLLMSVESVISVLAGWIILGDTLTGKEILGCVLVFAGVILAQMPAGKPKR</sequence>
<keyword evidence="10" id="KW-1185">Reference proteome</keyword>
<dbReference type="OrthoDB" id="9804865at2"/>
<evidence type="ECO:0000313" key="9">
    <source>
        <dbReference type="EMBL" id="EIM57782.1"/>
    </source>
</evidence>
<accession>I5AVF9</accession>
<evidence type="ECO:0000256" key="6">
    <source>
        <dbReference type="ARBA" id="ARBA00023136"/>
    </source>
</evidence>
<keyword evidence="3" id="KW-1003">Cell membrane</keyword>
<reference evidence="9 10" key="2">
    <citation type="submission" date="2012-02" db="EMBL/GenBank/DDBJ databases">
        <title>Improved High-Quality Draft sequence of Eubacterium cellulosolvens 6.</title>
        <authorList>
            <consortium name="US DOE Joint Genome Institute"/>
            <person name="Lucas S."/>
            <person name="Han J."/>
            <person name="Lapidus A."/>
            <person name="Cheng J.-F."/>
            <person name="Goodwin L."/>
            <person name="Pitluck S."/>
            <person name="Peters L."/>
            <person name="Mikhailova N."/>
            <person name="Gu W."/>
            <person name="Detter J.C."/>
            <person name="Han C."/>
            <person name="Tapia R."/>
            <person name="Land M."/>
            <person name="Hauser L."/>
            <person name="Kyrpides N."/>
            <person name="Ivanova N."/>
            <person name="Pagani I."/>
            <person name="Johnson E."/>
            <person name="Mukhopadhyay B."/>
            <person name="Anderson I."/>
            <person name="Woyke T."/>
        </authorList>
    </citation>
    <scope>NUCLEOTIDE SEQUENCE [LARGE SCALE GENOMIC DNA]</scope>
    <source>
        <strain evidence="9 10">6</strain>
    </source>
</reference>
<dbReference type="InterPro" id="IPR037185">
    <property type="entry name" value="EmrE-like"/>
</dbReference>
<dbReference type="EMBL" id="CM001487">
    <property type="protein sequence ID" value="EIM57782.1"/>
    <property type="molecule type" value="Genomic_DNA"/>
</dbReference>
<proteinExistence type="inferred from homology"/>
<dbReference type="InterPro" id="IPR000620">
    <property type="entry name" value="EamA_dom"/>
</dbReference>
<evidence type="ECO:0000259" key="8">
    <source>
        <dbReference type="Pfam" id="PF00892"/>
    </source>
</evidence>
<reference evidence="9 10" key="1">
    <citation type="submission" date="2010-08" db="EMBL/GenBank/DDBJ databases">
        <authorList>
            <consortium name="US DOE Joint Genome Institute (JGI-PGF)"/>
            <person name="Lucas S."/>
            <person name="Copeland A."/>
            <person name="Lapidus A."/>
            <person name="Cheng J.-F."/>
            <person name="Bruce D."/>
            <person name="Goodwin L."/>
            <person name="Pitluck S."/>
            <person name="Land M.L."/>
            <person name="Hauser L."/>
            <person name="Chang Y.-J."/>
            <person name="Anderson I.J."/>
            <person name="Johnson E."/>
            <person name="Mulhopadhyay B."/>
            <person name="Kyrpides N."/>
            <person name="Woyke T.J."/>
        </authorList>
    </citation>
    <scope>NUCLEOTIDE SEQUENCE [LARGE SCALE GENOMIC DNA]</scope>
    <source>
        <strain evidence="9 10">6</strain>
    </source>
</reference>